<keyword evidence="1" id="KW-0472">Membrane</keyword>
<keyword evidence="1" id="KW-1133">Transmembrane helix</keyword>
<feature type="transmembrane region" description="Helical" evidence="1">
    <location>
        <begin position="12"/>
        <end position="37"/>
    </location>
</feature>
<protein>
    <submittedName>
        <fullName evidence="2">Cytochrome c biogenesis protein CcdA</fullName>
    </submittedName>
</protein>
<dbReference type="AlphaFoldDB" id="A0ABD6DNP0"/>
<dbReference type="InterPro" id="IPR051790">
    <property type="entry name" value="Cytochrome_c-biogenesis_DsbD"/>
</dbReference>
<evidence type="ECO:0000313" key="2">
    <source>
        <dbReference type="EMBL" id="MFD1647964.1"/>
    </source>
</evidence>
<feature type="transmembrane region" description="Helical" evidence="1">
    <location>
        <begin position="80"/>
        <end position="101"/>
    </location>
</feature>
<feature type="transmembrane region" description="Helical" evidence="1">
    <location>
        <begin position="199"/>
        <end position="221"/>
    </location>
</feature>
<comment type="caution">
    <text evidence="2">The sequence shown here is derived from an EMBL/GenBank/DDBJ whole genome shotgun (WGS) entry which is preliminary data.</text>
</comment>
<keyword evidence="1" id="KW-0812">Transmembrane</keyword>
<evidence type="ECO:0000256" key="1">
    <source>
        <dbReference type="SAM" id="Phobius"/>
    </source>
</evidence>
<dbReference type="PANTHER" id="PTHR31272">
    <property type="entry name" value="CYTOCHROME C-TYPE BIOGENESIS PROTEIN HI_1454-RELATED"/>
    <property type="match status" value="1"/>
</dbReference>
<dbReference type="PANTHER" id="PTHR31272:SF9">
    <property type="entry name" value="BLL1027 PROTEIN"/>
    <property type="match status" value="1"/>
</dbReference>
<dbReference type="RefSeq" id="WP_256401559.1">
    <property type="nucleotide sequence ID" value="NZ_JANHJR010000004.1"/>
</dbReference>
<gene>
    <name evidence="2" type="ORF">ACFSBL_19950</name>
</gene>
<keyword evidence="3" id="KW-1185">Reference proteome</keyword>
<dbReference type="Proteomes" id="UP001597034">
    <property type="component" value="Unassembled WGS sequence"/>
</dbReference>
<feature type="transmembrane region" description="Helical" evidence="1">
    <location>
        <begin position="162"/>
        <end position="187"/>
    </location>
</feature>
<evidence type="ECO:0000313" key="3">
    <source>
        <dbReference type="Proteomes" id="UP001597034"/>
    </source>
</evidence>
<sequence length="228" mass="22159">MTDPLGSHVVFAAGAGLATFLSPCALPLVPGYVGFYASAADDGGNTAGIVTRGFAAAAGLLVTLGTLAGLAILVGRPVALVLPVLEPVVGVALVVFGVLLLTERGPAPTVALPERGANSSGFALFGAGYAGASAACVLPVFLAVVVQAVSLSLPRVAAVVSVYALGAALPLLAVTVAVGLGLDVATARLAALGDRLERLAGVVLVLAGAGQVVVAFVPNAVPSLPVPL</sequence>
<organism evidence="2 3">
    <name type="scientific">Haloarchaeobius litoreus</name>
    <dbReference type="NCBI Taxonomy" id="755306"/>
    <lineage>
        <taxon>Archaea</taxon>
        <taxon>Methanobacteriati</taxon>
        <taxon>Methanobacteriota</taxon>
        <taxon>Stenosarchaea group</taxon>
        <taxon>Halobacteria</taxon>
        <taxon>Halobacteriales</taxon>
        <taxon>Halorubellaceae</taxon>
        <taxon>Haloarchaeobius</taxon>
    </lineage>
</organism>
<feature type="transmembrane region" description="Helical" evidence="1">
    <location>
        <begin position="122"/>
        <end position="150"/>
    </location>
</feature>
<accession>A0ABD6DNP0</accession>
<feature type="transmembrane region" description="Helical" evidence="1">
    <location>
        <begin position="49"/>
        <end position="74"/>
    </location>
</feature>
<reference evidence="2 3" key="1">
    <citation type="journal article" date="2019" name="Int. J. Syst. Evol. Microbiol.">
        <title>The Global Catalogue of Microorganisms (GCM) 10K type strain sequencing project: providing services to taxonomists for standard genome sequencing and annotation.</title>
        <authorList>
            <consortium name="The Broad Institute Genomics Platform"/>
            <consortium name="The Broad Institute Genome Sequencing Center for Infectious Disease"/>
            <person name="Wu L."/>
            <person name="Ma J."/>
        </authorList>
    </citation>
    <scope>NUCLEOTIDE SEQUENCE [LARGE SCALE GENOMIC DNA]</scope>
    <source>
        <strain evidence="2 3">CGMCC 1.10390</strain>
    </source>
</reference>
<proteinExistence type="predicted"/>
<dbReference type="EMBL" id="JBHUDO010000004">
    <property type="protein sequence ID" value="MFD1647964.1"/>
    <property type="molecule type" value="Genomic_DNA"/>
</dbReference>
<name>A0ABD6DNP0_9EURY</name>